<dbReference type="Pfam" id="PF00106">
    <property type="entry name" value="adh_short"/>
    <property type="match status" value="2"/>
</dbReference>
<gene>
    <name evidence="4" type="primary">DHRS9</name>
</gene>
<sequence length="271" mass="30394">MILFILGLIFLLYAFRWVRELKQVPNISEKYVYITGCDTGFGNLLAKHLDILGFCVIAGCYTEKGEDELNKACSTRLSTVQLDVTDNNSISKATDFIKTLVVFGRISIIGGPYCISKHGVEAFNDSLRINMAQFGVKVLCIEPGCFKTGVTDIDVILNNVQKLWDRLPQDVKDDYGSIFLKNKFVKMLDGDLMKVVSCMEHAVAAVHPRTRYSPGWDARLFWLLLSYLPTCIADAIILKNISKPKASVYKPFLCCSELLYKAGYSNVLLTM</sequence>
<dbReference type="GO" id="GO:0008202">
    <property type="term" value="P:steroid metabolic process"/>
    <property type="evidence" value="ECO:0007669"/>
    <property type="project" value="TreeGrafter"/>
</dbReference>
<dbReference type="PANTHER" id="PTHR43313">
    <property type="entry name" value="SHORT-CHAIN DEHYDROGENASE/REDUCTASE FAMILY 9C"/>
    <property type="match status" value="1"/>
</dbReference>
<dbReference type="Proteomes" id="UP000314983">
    <property type="component" value="Chromosome 2"/>
</dbReference>
<dbReference type="GO" id="GO:0016491">
    <property type="term" value="F:oxidoreductase activity"/>
    <property type="evidence" value="ECO:0007669"/>
    <property type="project" value="UniProtKB-KW"/>
</dbReference>
<name>A0A4W4GV64_ELEEL</name>
<keyword evidence="5" id="KW-1185">Reference proteome</keyword>
<reference evidence="4" key="4">
    <citation type="submission" date="2025-08" db="UniProtKB">
        <authorList>
            <consortium name="Ensembl"/>
        </authorList>
    </citation>
    <scope>IDENTIFICATION</scope>
</reference>
<protein>
    <submittedName>
        <fullName evidence="4">Uncharacterized protein</fullName>
    </submittedName>
</protein>
<proteinExistence type="inferred from homology"/>
<dbReference type="InterPro" id="IPR020904">
    <property type="entry name" value="Sc_DH/Rdtase_CS"/>
</dbReference>
<evidence type="ECO:0000313" key="4">
    <source>
        <dbReference type="Ensembl" id="ENSEEEP00000040105.2"/>
    </source>
</evidence>
<dbReference type="STRING" id="8005.ENSEEEP00000040105"/>
<dbReference type="PROSITE" id="PS00061">
    <property type="entry name" value="ADH_SHORT"/>
    <property type="match status" value="1"/>
</dbReference>
<dbReference type="GeneTree" id="ENSGT00940000158665"/>
<feature type="signal peptide" evidence="3">
    <location>
        <begin position="1"/>
        <end position="20"/>
    </location>
</feature>
<comment type="similarity">
    <text evidence="1">Belongs to the short-chain dehydrogenases/reductases (SDR) family.</text>
</comment>
<dbReference type="InterPro" id="IPR002347">
    <property type="entry name" value="SDR_fam"/>
</dbReference>
<evidence type="ECO:0000313" key="5">
    <source>
        <dbReference type="Proteomes" id="UP000314983"/>
    </source>
</evidence>
<reference evidence="5" key="1">
    <citation type="journal article" date="2014" name="Science">
        <title>Nonhuman genetics. Genomic basis for the convergent evolution of electric organs.</title>
        <authorList>
            <person name="Gallant J.R."/>
            <person name="Traeger L.L."/>
            <person name="Volkening J.D."/>
            <person name="Moffett H."/>
            <person name="Chen P.H."/>
            <person name="Novina C.D."/>
            <person name="Phillips G.N.Jr."/>
            <person name="Anand R."/>
            <person name="Wells G.B."/>
            <person name="Pinch M."/>
            <person name="Guth R."/>
            <person name="Unguez G.A."/>
            <person name="Albert J.S."/>
            <person name="Zakon H.H."/>
            <person name="Samanta M.P."/>
            <person name="Sussman M.R."/>
        </authorList>
    </citation>
    <scope>NUCLEOTIDE SEQUENCE [LARGE SCALE GENOMIC DNA]</scope>
</reference>
<dbReference type="Gene3D" id="3.40.50.720">
    <property type="entry name" value="NAD(P)-binding Rossmann-like Domain"/>
    <property type="match status" value="2"/>
</dbReference>
<dbReference type="PRINTS" id="PR00081">
    <property type="entry name" value="GDHRDH"/>
</dbReference>
<reference evidence="5" key="2">
    <citation type="journal article" date="2017" name="Sci. Adv.">
        <title>A tail of two voltages: Proteomic comparison of the three electric organs of the electric eel.</title>
        <authorList>
            <person name="Traeger L.L."/>
            <person name="Sabat G."/>
            <person name="Barrett-Wilt G.A."/>
            <person name="Wells G.B."/>
            <person name="Sussman M.R."/>
        </authorList>
    </citation>
    <scope>NUCLEOTIDE SEQUENCE [LARGE SCALE GENOMIC DNA]</scope>
</reference>
<accession>A0A4W4GV64</accession>
<keyword evidence="3" id="KW-0732">Signal</keyword>
<dbReference type="PANTHER" id="PTHR43313:SF52">
    <property type="entry name" value="DEHYDROGENASE_REDUCTASE (SDR FAMILY) MEMBER 9"/>
    <property type="match status" value="1"/>
</dbReference>
<reference evidence="4" key="5">
    <citation type="submission" date="2025-09" db="UniProtKB">
        <authorList>
            <consortium name="Ensembl"/>
        </authorList>
    </citation>
    <scope>IDENTIFICATION</scope>
</reference>
<evidence type="ECO:0000256" key="3">
    <source>
        <dbReference type="SAM" id="SignalP"/>
    </source>
</evidence>
<dbReference type="Ensembl" id="ENSEEET00000040568.2">
    <property type="protein sequence ID" value="ENSEEEP00000040105.2"/>
    <property type="gene ID" value="ENSEEEG00000019019.2"/>
</dbReference>
<keyword evidence="2" id="KW-0560">Oxidoreductase</keyword>
<feature type="chain" id="PRO_5044343083" evidence="3">
    <location>
        <begin position="21"/>
        <end position="271"/>
    </location>
</feature>
<evidence type="ECO:0000256" key="1">
    <source>
        <dbReference type="ARBA" id="ARBA00006484"/>
    </source>
</evidence>
<dbReference type="InterPro" id="IPR036291">
    <property type="entry name" value="NAD(P)-bd_dom_sf"/>
</dbReference>
<dbReference type="SUPFAM" id="SSF51735">
    <property type="entry name" value="NAD(P)-binding Rossmann-fold domains"/>
    <property type="match status" value="1"/>
</dbReference>
<organism evidence="4 5">
    <name type="scientific">Electrophorus electricus</name>
    <name type="common">Electric eel</name>
    <name type="synonym">Gymnotus electricus</name>
    <dbReference type="NCBI Taxonomy" id="8005"/>
    <lineage>
        <taxon>Eukaryota</taxon>
        <taxon>Metazoa</taxon>
        <taxon>Chordata</taxon>
        <taxon>Craniata</taxon>
        <taxon>Vertebrata</taxon>
        <taxon>Euteleostomi</taxon>
        <taxon>Actinopterygii</taxon>
        <taxon>Neopterygii</taxon>
        <taxon>Teleostei</taxon>
        <taxon>Ostariophysi</taxon>
        <taxon>Gymnotiformes</taxon>
        <taxon>Gymnotoidei</taxon>
        <taxon>Gymnotidae</taxon>
        <taxon>Electrophorus</taxon>
    </lineage>
</organism>
<reference evidence="4" key="3">
    <citation type="submission" date="2020-05" db="EMBL/GenBank/DDBJ databases">
        <title>Electrophorus electricus (electric eel) genome, fEleEle1, primary haplotype.</title>
        <authorList>
            <person name="Myers G."/>
            <person name="Meyer A."/>
            <person name="Fedrigo O."/>
            <person name="Formenti G."/>
            <person name="Rhie A."/>
            <person name="Tracey A."/>
            <person name="Sims Y."/>
            <person name="Jarvis E.D."/>
        </authorList>
    </citation>
    <scope>NUCLEOTIDE SEQUENCE [LARGE SCALE GENOMIC DNA]</scope>
</reference>
<dbReference type="AlphaFoldDB" id="A0A4W4GV64"/>
<evidence type="ECO:0000256" key="2">
    <source>
        <dbReference type="ARBA" id="ARBA00023002"/>
    </source>
</evidence>